<organism evidence="1 2">
    <name type="scientific">Kingella denitrificans ATCC 33394</name>
    <dbReference type="NCBI Taxonomy" id="888741"/>
    <lineage>
        <taxon>Bacteria</taxon>
        <taxon>Pseudomonadati</taxon>
        <taxon>Pseudomonadota</taxon>
        <taxon>Betaproteobacteria</taxon>
        <taxon>Neisseriales</taxon>
        <taxon>Neisseriaceae</taxon>
        <taxon>Kingella</taxon>
    </lineage>
</organism>
<comment type="caution">
    <text evidence="1">The sequence shown here is derived from an EMBL/GenBank/DDBJ whole genome shotgun (WGS) entry which is preliminary data.</text>
</comment>
<dbReference type="EMBL" id="AEWV01000042">
    <property type="protein sequence ID" value="EGC16438.1"/>
    <property type="molecule type" value="Genomic_DNA"/>
</dbReference>
<gene>
    <name evidence="1" type="ORF">HMPREF9098_2273</name>
</gene>
<accession>F0F2D8</accession>
<protein>
    <submittedName>
        <fullName evidence="1">Uncharacterized protein</fullName>
    </submittedName>
</protein>
<name>F0F2D8_9NEIS</name>
<keyword evidence="2" id="KW-1185">Reference proteome</keyword>
<evidence type="ECO:0000313" key="2">
    <source>
        <dbReference type="Proteomes" id="UP000004088"/>
    </source>
</evidence>
<evidence type="ECO:0000313" key="1">
    <source>
        <dbReference type="EMBL" id="EGC16438.1"/>
    </source>
</evidence>
<proteinExistence type="predicted"/>
<reference evidence="1 2" key="1">
    <citation type="submission" date="2011-01" db="EMBL/GenBank/DDBJ databases">
        <authorList>
            <person name="Muzny D."/>
            <person name="Qin X."/>
            <person name="Deng J."/>
            <person name="Jiang H."/>
            <person name="Liu Y."/>
            <person name="Qu J."/>
            <person name="Song X.-Z."/>
            <person name="Zhang L."/>
            <person name="Thornton R."/>
            <person name="Coyle M."/>
            <person name="Francisco L."/>
            <person name="Jackson L."/>
            <person name="Javaid M."/>
            <person name="Korchina V."/>
            <person name="Kovar C."/>
            <person name="Mata R."/>
            <person name="Mathew T."/>
            <person name="Ngo R."/>
            <person name="Nguyen L."/>
            <person name="Nguyen N."/>
            <person name="Okwuonu G."/>
            <person name="Ongeri F."/>
            <person name="Pham C."/>
            <person name="Simmons D."/>
            <person name="Wilczek-Boney K."/>
            <person name="Hale W."/>
            <person name="Jakkamsetti A."/>
            <person name="Pham P."/>
            <person name="Ruth R."/>
            <person name="San Lucas F."/>
            <person name="Warren J."/>
            <person name="Zhang J."/>
            <person name="Zhao Z."/>
            <person name="Zhou C."/>
            <person name="Zhu D."/>
            <person name="Lee S."/>
            <person name="Bess C."/>
            <person name="Blankenburg K."/>
            <person name="Forbes L."/>
            <person name="Fu Q."/>
            <person name="Gubbala S."/>
            <person name="Hirani K."/>
            <person name="Jayaseelan J.C."/>
            <person name="Lara F."/>
            <person name="Munidasa M."/>
            <person name="Palculict T."/>
            <person name="Patil S."/>
            <person name="Pu L.-L."/>
            <person name="Saada N."/>
            <person name="Tang L."/>
            <person name="Weissenberger G."/>
            <person name="Zhu Y."/>
            <person name="Hemphill L."/>
            <person name="Shang Y."/>
            <person name="Youmans B."/>
            <person name="Ayvaz T."/>
            <person name="Ross M."/>
            <person name="Santibanez J."/>
            <person name="Aqrawi P."/>
            <person name="Gross S."/>
            <person name="Joshi V."/>
            <person name="Fowler G."/>
            <person name="Nazareth L."/>
            <person name="Reid J."/>
            <person name="Worley K."/>
            <person name="Petrosino J."/>
            <person name="Highlander S."/>
            <person name="Gibbs R."/>
        </authorList>
    </citation>
    <scope>NUCLEOTIDE SEQUENCE [LARGE SCALE GENOMIC DNA]</scope>
    <source>
        <strain evidence="1 2">ATCC 33394</strain>
    </source>
</reference>
<dbReference type="Proteomes" id="UP000004088">
    <property type="component" value="Unassembled WGS sequence"/>
</dbReference>
<sequence>MSKILGIFMAVLHRGMVFQSSLHNEFAGAVWVVLQIRGDV</sequence>
<dbReference type="AlphaFoldDB" id="F0F2D8"/>
<dbReference type="HOGENOM" id="CLU_3290971_0_0_4"/>